<accession>A0ABY2ZAS0</accession>
<sequence length="359" mass="40499">MHFEQKKLHSIQSMRGLAAMLVVMFHFRTDLASDIPLANWIFAQGAIGVDVFFIISGFIFYYISLTENGGIKSSAVFFTKRICRIVPPYVIATIFIAGNSWDKWYSALHAFTFLPADIMQPAPFFGYPRLFVGWSLNYEFVFYSICALALIFRNYKNLVITLIIACSVSLPVATHGYRTSLTSMNYGYYGYLALITNGMMLEFLAGLFIGYIAINFRLYHSKIVGRAAVSLTALYFTYITLGFGSLPGNGSNDFFAASFFLILTTISYEYQYGIRPPKILTSIGTVSFSVYLMHPHGLSIARKIIAQHYHGLYSGLIAFLLALTLTVLFSIIFYKLFETNLCNLIRNRLIPKPDKQAVL</sequence>
<name>A0ABY2ZAS0_9GAMM</name>
<keyword evidence="3" id="KW-0012">Acyltransferase</keyword>
<gene>
    <name evidence="3" type="ORF">FJW00_12940</name>
</gene>
<organism evidence="3 4">
    <name type="scientific">Pantoea anthophila</name>
    <dbReference type="NCBI Taxonomy" id="470931"/>
    <lineage>
        <taxon>Bacteria</taxon>
        <taxon>Pseudomonadati</taxon>
        <taxon>Pseudomonadota</taxon>
        <taxon>Gammaproteobacteria</taxon>
        <taxon>Enterobacterales</taxon>
        <taxon>Erwiniaceae</taxon>
        <taxon>Pantoea</taxon>
    </lineage>
</organism>
<evidence type="ECO:0000256" key="1">
    <source>
        <dbReference type="SAM" id="Phobius"/>
    </source>
</evidence>
<feature type="transmembrane region" description="Helical" evidence="1">
    <location>
        <begin position="254"/>
        <end position="272"/>
    </location>
</feature>
<reference evidence="3 4" key="1">
    <citation type="submission" date="2019-06" db="EMBL/GenBank/DDBJ databases">
        <title>Taxogenomics and systematics of the genus Pantoea.</title>
        <authorList>
            <person name="Tambong J.T."/>
        </authorList>
    </citation>
    <scope>NUCLEOTIDE SEQUENCE [LARGE SCALE GENOMIC DNA]</scope>
    <source>
        <strain evidence="3 4">LMG 2558</strain>
    </source>
</reference>
<dbReference type="InterPro" id="IPR002656">
    <property type="entry name" value="Acyl_transf_3_dom"/>
</dbReference>
<dbReference type="RefSeq" id="WP_140924371.1">
    <property type="nucleotide sequence ID" value="NZ_CP122311.1"/>
</dbReference>
<feature type="transmembrane region" description="Helical" evidence="1">
    <location>
        <begin position="189"/>
        <end position="214"/>
    </location>
</feature>
<feature type="domain" description="Acyltransferase 3" evidence="2">
    <location>
        <begin position="9"/>
        <end position="334"/>
    </location>
</feature>
<keyword evidence="1" id="KW-1133">Transmembrane helix</keyword>
<feature type="transmembrane region" description="Helical" evidence="1">
    <location>
        <begin position="42"/>
        <end position="62"/>
    </location>
</feature>
<evidence type="ECO:0000313" key="3">
    <source>
        <dbReference type="EMBL" id="TPV24427.1"/>
    </source>
</evidence>
<dbReference type="PANTHER" id="PTHR23028">
    <property type="entry name" value="ACETYLTRANSFERASE"/>
    <property type="match status" value="1"/>
</dbReference>
<evidence type="ECO:0000259" key="2">
    <source>
        <dbReference type="Pfam" id="PF01757"/>
    </source>
</evidence>
<feature type="transmembrane region" description="Helical" evidence="1">
    <location>
        <begin position="316"/>
        <end position="337"/>
    </location>
</feature>
<dbReference type="EMBL" id="VHIZ01000050">
    <property type="protein sequence ID" value="TPV24427.1"/>
    <property type="molecule type" value="Genomic_DNA"/>
</dbReference>
<dbReference type="Pfam" id="PF01757">
    <property type="entry name" value="Acyl_transf_3"/>
    <property type="match status" value="1"/>
</dbReference>
<dbReference type="PANTHER" id="PTHR23028:SF131">
    <property type="entry name" value="BLR2367 PROTEIN"/>
    <property type="match status" value="1"/>
</dbReference>
<feature type="transmembrane region" description="Helical" evidence="1">
    <location>
        <begin position="158"/>
        <end position="177"/>
    </location>
</feature>
<proteinExistence type="predicted"/>
<comment type="caution">
    <text evidence="3">The sequence shown here is derived from an EMBL/GenBank/DDBJ whole genome shotgun (WGS) entry which is preliminary data.</text>
</comment>
<feature type="transmembrane region" description="Helical" evidence="1">
    <location>
        <begin position="82"/>
        <end position="101"/>
    </location>
</feature>
<keyword evidence="4" id="KW-1185">Reference proteome</keyword>
<protein>
    <submittedName>
        <fullName evidence="3">Acyltransferase</fullName>
    </submittedName>
</protein>
<feature type="transmembrane region" description="Helical" evidence="1">
    <location>
        <begin position="226"/>
        <end position="248"/>
    </location>
</feature>
<dbReference type="InterPro" id="IPR050879">
    <property type="entry name" value="Acyltransferase_3"/>
</dbReference>
<keyword evidence="1" id="KW-0812">Transmembrane</keyword>
<dbReference type="Proteomes" id="UP000316142">
    <property type="component" value="Unassembled WGS sequence"/>
</dbReference>
<keyword evidence="3" id="KW-0808">Transferase</keyword>
<dbReference type="GO" id="GO:0016746">
    <property type="term" value="F:acyltransferase activity"/>
    <property type="evidence" value="ECO:0007669"/>
    <property type="project" value="UniProtKB-KW"/>
</dbReference>
<evidence type="ECO:0000313" key="4">
    <source>
        <dbReference type="Proteomes" id="UP000316142"/>
    </source>
</evidence>
<feature type="transmembrane region" description="Helical" evidence="1">
    <location>
        <begin position="131"/>
        <end position="151"/>
    </location>
</feature>
<keyword evidence="1" id="KW-0472">Membrane</keyword>